<name>A0A1G5Y2K1_9BACT</name>
<dbReference type="RefSeq" id="WP_139183613.1">
    <property type="nucleotide sequence ID" value="NZ_FMXE01000013.1"/>
</dbReference>
<proteinExistence type="predicted"/>
<dbReference type="Proteomes" id="UP000198756">
    <property type="component" value="Unassembled WGS sequence"/>
</dbReference>
<protein>
    <recommendedName>
        <fullName evidence="3">Lipoprotein</fullName>
    </recommendedName>
</protein>
<dbReference type="EMBL" id="FMXE01000013">
    <property type="protein sequence ID" value="SDA76177.1"/>
    <property type="molecule type" value="Genomic_DNA"/>
</dbReference>
<accession>A0A1G5Y2K1</accession>
<sequence>MKRLVILIAVSFLSSCELFDDKSKTYELEEIQELYNEIVALSESVSCTNSAEWKLTPMGSKACGGPTRYIAYHQSVESRFLGLVTQYTELQAEYNKKNNIPSDCAVVVEPRGIVCENGKPVFIGN</sequence>
<keyword evidence="2" id="KW-1185">Reference proteome</keyword>
<dbReference type="PROSITE" id="PS51257">
    <property type="entry name" value="PROKAR_LIPOPROTEIN"/>
    <property type="match status" value="1"/>
</dbReference>
<evidence type="ECO:0000313" key="1">
    <source>
        <dbReference type="EMBL" id="SDA76177.1"/>
    </source>
</evidence>
<dbReference type="STRING" id="279824.SAMN03080617_02148"/>
<gene>
    <name evidence="1" type="ORF">SAMN03080617_02148</name>
</gene>
<reference evidence="2" key="1">
    <citation type="submission" date="2016-10" db="EMBL/GenBank/DDBJ databases">
        <authorList>
            <person name="Varghese N."/>
            <person name="Submissions S."/>
        </authorList>
    </citation>
    <scope>NUCLEOTIDE SEQUENCE [LARGE SCALE GENOMIC DNA]</scope>
    <source>
        <strain evidence="2">DSM 22703</strain>
    </source>
</reference>
<dbReference type="OrthoDB" id="5526158at2"/>
<dbReference type="AlphaFoldDB" id="A0A1G5Y2K1"/>
<evidence type="ECO:0008006" key="3">
    <source>
        <dbReference type="Google" id="ProtNLM"/>
    </source>
</evidence>
<organism evidence="1 2">
    <name type="scientific">Algoriphagus alkaliphilus</name>
    <dbReference type="NCBI Taxonomy" id="279824"/>
    <lineage>
        <taxon>Bacteria</taxon>
        <taxon>Pseudomonadati</taxon>
        <taxon>Bacteroidota</taxon>
        <taxon>Cytophagia</taxon>
        <taxon>Cytophagales</taxon>
        <taxon>Cyclobacteriaceae</taxon>
        <taxon>Algoriphagus</taxon>
    </lineage>
</organism>
<evidence type="ECO:0000313" key="2">
    <source>
        <dbReference type="Proteomes" id="UP000198756"/>
    </source>
</evidence>